<organism evidence="1 2">
    <name type="scientific">Pediococcus inopinatus</name>
    <dbReference type="NCBI Taxonomy" id="114090"/>
    <lineage>
        <taxon>Bacteria</taxon>
        <taxon>Bacillati</taxon>
        <taxon>Bacillota</taxon>
        <taxon>Bacilli</taxon>
        <taxon>Lactobacillales</taxon>
        <taxon>Lactobacillaceae</taxon>
        <taxon>Pediococcus</taxon>
    </lineage>
</organism>
<protein>
    <submittedName>
        <fullName evidence="1">Uncharacterized protein</fullName>
    </submittedName>
</protein>
<sequence length="150" mass="17585">MNSDKLFYFEEMKAILKELKTANKQGYQTYEDQKVNESVIKIFLDSMEKRFVRGTGRKPELLWHLMRVHMQADATLFTVCDLMIDNPKQNGVELWGLTCVDLAKELCNDSENRYQQILKAAFVNGNLGVEQIAVQVWLQNKHYLVRKLKR</sequence>
<name>A0ABZ0Q4H9_9LACO</name>
<keyword evidence="2" id="KW-1185">Reference proteome</keyword>
<accession>A0ABZ0Q4H9</accession>
<evidence type="ECO:0000313" key="1">
    <source>
        <dbReference type="EMBL" id="WPC21105.1"/>
    </source>
</evidence>
<dbReference type="RefSeq" id="WP_057773660.1">
    <property type="nucleotide sequence ID" value="NZ_CP019981.1"/>
</dbReference>
<dbReference type="Proteomes" id="UP001302696">
    <property type="component" value="Chromosome"/>
</dbReference>
<proteinExistence type="predicted"/>
<evidence type="ECO:0000313" key="2">
    <source>
        <dbReference type="Proteomes" id="UP001302696"/>
    </source>
</evidence>
<dbReference type="EMBL" id="CP104778">
    <property type="protein sequence ID" value="WPC21105.1"/>
    <property type="molecule type" value="Genomic_DNA"/>
</dbReference>
<reference evidence="2" key="1">
    <citation type="submission" date="2024-06" db="EMBL/GenBank/DDBJ databases">
        <authorList>
            <person name="Chang H.C."/>
            <person name="Mun S.Y."/>
        </authorList>
    </citation>
    <scope>NUCLEOTIDE SEQUENCE [LARGE SCALE GENOMIC DNA]</scope>
    <source>
        <strain evidence="2">KT1</strain>
    </source>
</reference>
<gene>
    <name evidence="1" type="ORF">N6G96_07355</name>
</gene>